<dbReference type="Pfam" id="PF23622">
    <property type="entry name" value="LRR_At1g61320_AtMIF1"/>
    <property type="match status" value="1"/>
</dbReference>
<dbReference type="PANTHER" id="PTHR47200:SF2">
    <property type="entry name" value="THYLAKOID LUMENAL 15 KDA PROTEIN 1, CHLOROPLASTIC"/>
    <property type="match status" value="1"/>
</dbReference>
<dbReference type="InterPro" id="IPR001810">
    <property type="entry name" value="F-box_dom"/>
</dbReference>
<dbReference type="SUPFAM" id="SSF81383">
    <property type="entry name" value="F-box domain"/>
    <property type="match status" value="1"/>
</dbReference>
<dbReference type="Gene3D" id="2.160.20.80">
    <property type="entry name" value="E3 ubiquitin-protein ligase SopA"/>
    <property type="match status" value="1"/>
</dbReference>
<name>A0A5C7GYZ1_9ROSI</name>
<feature type="domain" description="At1g61320/AtMIF1 LRR" evidence="2">
    <location>
        <begin position="128"/>
        <end position="363"/>
    </location>
</feature>
<accession>A0A5C7GYZ1</accession>
<dbReference type="AlphaFoldDB" id="A0A5C7GYZ1"/>
<dbReference type="SUPFAM" id="SSF141571">
    <property type="entry name" value="Pentapeptide repeat-like"/>
    <property type="match status" value="1"/>
</dbReference>
<dbReference type="Pfam" id="PF00646">
    <property type="entry name" value="F-box"/>
    <property type="match status" value="1"/>
</dbReference>
<dbReference type="InterPro" id="IPR001646">
    <property type="entry name" value="5peptide_repeat"/>
</dbReference>
<keyword evidence="4" id="KW-1185">Reference proteome</keyword>
<evidence type="ECO:0000259" key="1">
    <source>
        <dbReference type="Pfam" id="PF00646"/>
    </source>
</evidence>
<dbReference type="InterPro" id="IPR036047">
    <property type="entry name" value="F-box-like_dom_sf"/>
</dbReference>
<dbReference type="EMBL" id="VAHF01000012">
    <property type="protein sequence ID" value="TXG49715.1"/>
    <property type="molecule type" value="Genomic_DNA"/>
</dbReference>
<dbReference type="Proteomes" id="UP000323000">
    <property type="component" value="Chromosome 12"/>
</dbReference>
<gene>
    <name evidence="3" type="ORF">EZV62_025590</name>
</gene>
<dbReference type="InterPro" id="IPR044213">
    <property type="entry name" value="At2g44920-like"/>
</dbReference>
<protein>
    <submittedName>
        <fullName evidence="3">Uncharacterized protein</fullName>
    </submittedName>
</protein>
<comment type="caution">
    <text evidence="3">The sequence shown here is derived from an EMBL/GenBank/DDBJ whole genome shotgun (WGS) entry which is preliminary data.</text>
</comment>
<dbReference type="GO" id="GO:0009534">
    <property type="term" value="C:chloroplast thylakoid"/>
    <property type="evidence" value="ECO:0007669"/>
    <property type="project" value="TreeGrafter"/>
</dbReference>
<dbReference type="PANTHER" id="PTHR47200">
    <property type="entry name" value="THYLAKOID LUMENAL 15 KDA PROTEIN 1, CHLOROPLASTIC"/>
    <property type="match status" value="1"/>
</dbReference>
<sequence>MVEKNDDLISRLSDDTLIYIISLLPVECAVRTSFLSRRWNNLWNEPQELKGTAEDIRILVLELVDLYNRHPLLPCRREVRFRFGKSNLLVATIEDNQKLHLKFSDGSSTLRNSLFLTRPSSSTHDLAVKTLHLTSVSDLTVEKVTSLVSCFRNLESLQLTECNFKSHGIGAGFPILTSLTILDCLELTDVHSFSRNLKRFFFRGNFARFRFYTLKTSLEFATIDLRKGPGCVDVTYCCLRTNLLAIRNVKILTICGWLFNIPIKTLNLCEHYNPIVKDDFVYRNLKELRWIESSMESHKIDTLLLFLHICPSLEKLFITMDLTCYSCPGDGDSWFKPDKISRVSKNTCFSKLRVIELENFTNQCDEIALADRLCEISSLPDDRISSLPDDILSDIISLLPVESVVTELFDPYDRNPLLPHHREVWFRFKKSNLLVAIEDNQKLDLKFSEYEVSTVLSSFRNLESLNIAECNGLRSLIIGSCFLSLTSLIILDCLELTSVKTFNENLKRFRFRGKLTRIWFFDSVYSLEIANMPIKELIWCGRPSLQDGFVYKNLKELRWTESSMESYKIDTMLSFLHICPSLEKLFITAKPGEYTLFPPSHIGLCCSTEGGSWFRPDDISIMSKACFSNQPRGGGPYGSEVTRAQDLTGKDFSGKTLIKQDFKTSILRQANFKDAKLLGASFFDADLTGADLSESDLRGADSLANVTKVILPPMCTSKAPMYSTPILNANLEGALTTGNTSFKGSNIYGADFTDVPLRDDQREYLCKFADGINPTTGNATRETLLCN</sequence>
<dbReference type="OrthoDB" id="976179at2759"/>
<proteinExistence type="predicted"/>
<evidence type="ECO:0000313" key="3">
    <source>
        <dbReference type="EMBL" id="TXG49715.1"/>
    </source>
</evidence>
<dbReference type="InterPro" id="IPR032675">
    <property type="entry name" value="LRR_dom_sf"/>
</dbReference>
<evidence type="ECO:0000259" key="2">
    <source>
        <dbReference type="Pfam" id="PF23622"/>
    </source>
</evidence>
<dbReference type="InterPro" id="IPR055357">
    <property type="entry name" value="LRR_At1g61320_AtMIF1"/>
</dbReference>
<evidence type="ECO:0000313" key="4">
    <source>
        <dbReference type="Proteomes" id="UP000323000"/>
    </source>
</evidence>
<reference evidence="4" key="1">
    <citation type="journal article" date="2019" name="Gigascience">
        <title>De novo genome assembly of the endangered Acer yangbiense, a plant species with extremely small populations endemic to Yunnan Province, China.</title>
        <authorList>
            <person name="Yang J."/>
            <person name="Wariss H.M."/>
            <person name="Tao L."/>
            <person name="Zhang R."/>
            <person name="Yun Q."/>
            <person name="Hollingsworth P."/>
            <person name="Dao Z."/>
            <person name="Luo G."/>
            <person name="Guo H."/>
            <person name="Ma Y."/>
            <person name="Sun W."/>
        </authorList>
    </citation>
    <scope>NUCLEOTIDE SEQUENCE [LARGE SCALE GENOMIC DNA]</scope>
    <source>
        <strain evidence="4">cv. Malutang</strain>
    </source>
</reference>
<dbReference type="Gene3D" id="3.80.10.10">
    <property type="entry name" value="Ribonuclease Inhibitor"/>
    <property type="match status" value="1"/>
</dbReference>
<organism evidence="3 4">
    <name type="scientific">Acer yangbiense</name>
    <dbReference type="NCBI Taxonomy" id="1000413"/>
    <lineage>
        <taxon>Eukaryota</taxon>
        <taxon>Viridiplantae</taxon>
        <taxon>Streptophyta</taxon>
        <taxon>Embryophyta</taxon>
        <taxon>Tracheophyta</taxon>
        <taxon>Spermatophyta</taxon>
        <taxon>Magnoliopsida</taxon>
        <taxon>eudicotyledons</taxon>
        <taxon>Gunneridae</taxon>
        <taxon>Pentapetalae</taxon>
        <taxon>rosids</taxon>
        <taxon>malvids</taxon>
        <taxon>Sapindales</taxon>
        <taxon>Sapindaceae</taxon>
        <taxon>Hippocastanoideae</taxon>
        <taxon>Acereae</taxon>
        <taxon>Acer</taxon>
    </lineage>
</organism>
<dbReference type="Pfam" id="PF00805">
    <property type="entry name" value="Pentapeptide"/>
    <property type="match status" value="1"/>
</dbReference>
<feature type="domain" description="F-box" evidence="1">
    <location>
        <begin position="9"/>
        <end position="46"/>
    </location>
</feature>